<gene>
    <name evidence="2" type="ORF">PVAP13_1KG265111</name>
</gene>
<protein>
    <submittedName>
        <fullName evidence="2">Uncharacterized protein</fullName>
    </submittedName>
</protein>
<evidence type="ECO:0000313" key="2">
    <source>
        <dbReference type="EMBL" id="KAG2661723.1"/>
    </source>
</evidence>
<evidence type="ECO:0000313" key="3">
    <source>
        <dbReference type="Proteomes" id="UP000823388"/>
    </source>
</evidence>
<dbReference type="AlphaFoldDB" id="A0A8T0XX48"/>
<dbReference type="EMBL" id="CM029037">
    <property type="protein sequence ID" value="KAG2661723.1"/>
    <property type="molecule type" value="Genomic_DNA"/>
</dbReference>
<name>A0A8T0XX48_PANVG</name>
<evidence type="ECO:0000256" key="1">
    <source>
        <dbReference type="SAM" id="MobiDB-lite"/>
    </source>
</evidence>
<sequence>MACASRIGAESPRGDPRKKKPARAAGTEPSWAVQEKSRGFPAPRPRKPRGPAGDSVRGGLVSISITTGGDAAGEAEEMDGPRGRRPRRDSGHGELQLCRFSSGKGLPLEESVTITHRPIGSSSVGSCG</sequence>
<organism evidence="2 3">
    <name type="scientific">Panicum virgatum</name>
    <name type="common">Blackwell switchgrass</name>
    <dbReference type="NCBI Taxonomy" id="38727"/>
    <lineage>
        <taxon>Eukaryota</taxon>
        <taxon>Viridiplantae</taxon>
        <taxon>Streptophyta</taxon>
        <taxon>Embryophyta</taxon>
        <taxon>Tracheophyta</taxon>
        <taxon>Spermatophyta</taxon>
        <taxon>Magnoliopsida</taxon>
        <taxon>Liliopsida</taxon>
        <taxon>Poales</taxon>
        <taxon>Poaceae</taxon>
        <taxon>PACMAD clade</taxon>
        <taxon>Panicoideae</taxon>
        <taxon>Panicodae</taxon>
        <taxon>Paniceae</taxon>
        <taxon>Panicinae</taxon>
        <taxon>Panicum</taxon>
        <taxon>Panicum sect. Hiantes</taxon>
    </lineage>
</organism>
<dbReference type="Proteomes" id="UP000823388">
    <property type="component" value="Chromosome 1K"/>
</dbReference>
<reference evidence="2" key="1">
    <citation type="submission" date="2020-05" db="EMBL/GenBank/DDBJ databases">
        <title>WGS assembly of Panicum virgatum.</title>
        <authorList>
            <person name="Lovell J.T."/>
            <person name="Jenkins J."/>
            <person name="Shu S."/>
            <person name="Juenger T.E."/>
            <person name="Schmutz J."/>
        </authorList>
    </citation>
    <scope>NUCLEOTIDE SEQUENCE</scope>
    <source>
        <strain evidence="2">AP13</strain>
    </source>
</reference>
<feature type="region of interest" description="Disordered" evidence="1">
    <location>
        <begin position="1"/>
        <end position="102"/>
    </location>
</feature>
<keyword evidence="3" id="KW-1185">Reference proteome</keyword>
<comment type="caution">
    <text evidence="2">The sequence shown here is derived from an EMBL/GenBank/DDBJ whole genome shotgun (WGS) entry which is preliminary data.</text>
</comment>
<proteinExistence type="predicted"/>
<accession>A0A8T0XX48</accession>
<feature type="region of interest" description="Disordered" evidence="1">
    <location>
        <begin position="109"/>
        <end position="128"/>
    </location>
</feature>